<feature type="signal peptide" evidence="1">
    <location>
        <begin position="1"/>
        <end position="20"/>
    </location>
</feature>
<accession>A0A5F2B6I1</accession>
<comment type="caution">
    <text evidence="2">The sequence shown here is derived from an EMBL/GenBank/DDBJ whole genome shotgun (WGS) entry which is preliminary data.</text>
</comment>
<evidence type="ECO:0000313" key="3">
    <source>
        <dbReference type="Proteomes" id="UP000298429"/>
    </source>
</evidence>
<dbReference type="OrthoDB" id="332097at2"/>
<dbReference type="RefSeq" id="WP_135670964.1">
    <property type="nucleotide sequence ID" value="NZ_RQGN01000050.1"/>
</dbReference>
<gene>
    <name evidence="2" type="ORF">EHQ76_10650</name>
</gene>
<feature type="chain" id="PRO_5023080198" evidence="1">
    <location>
        <begin position="21"/>
        <end position="150"/>
    </location>
</feature>
<dbReference type="Proteomes" id="UP000298429">
    <property type="component" value="Unassembled WGS sequence"/>
</dbReference>
<evidence type="ECO:0000313" key="2">
    <source>
        <dbReference type="EMBL" id="TGM01092.1"/>
    </source>
</evidence>
<evidence type="ECO:0000256" key="1">
    <source>
        <dbReference type="SAM" id="SignalP"/>
    </source>
</evidence>
<proteinExistence type="predicted"/>
<protein>
    <submittedName>
        <fullName evidence="2">Uncharacterized protein</fullName>
    </submittedName>
</protein>
<dbReference type="EMBL" id="RQGN01000050">
    <property type="protein sequence ID" value="TGM01092.1"/>
    <property type="molecule type" value="Genomic_DNA"/>
</dbReference>
<dbReference type="AlphaFoldDB" id="A0A5F2B6I1"/>
<keyword evidence="1" id="KW-0732">Signal</keyword>
<name>A0A5F2B6I1_9LEPT</name>
<organism evidence="2 3">
    <name type="scientific">Leptospira barantonii</name>
    <dbReference type="NCBI Taxonomy" id="2023184"/>
    <lineage>
        <taxon>Bacteria</taxon>
        <taxon>Pseudomonadati</taxon>
        <taxon>Spirochaetota</taxon>
        <taxon>Spirochaetia</taxon>
        <taxon>Leptospirales</taxon>
        <taxon>Leptospiraceae</taxon>
        <taxon>Leptospira</taxon>
    </lineage>
</organism>
<reference evidence="2 3" key="1">
    <citation type="journal article" date="2019" name="PLoS Negl. Trop. Dis.">
        <title>Revisiting the worldwide diversity of Leptospira species in the environment.</title>
        <authorList>
            <person name="Vincent A.T."/>
            <person name="Schiettekatte O."/>
            <person name="Bourhy P."/>
            <person name="Veyrier F.J."/>
            <person name="Picardeau M."/>
        </authorList>
    </citation>
    <scope>NUCLEOTIDE SEQUENCE [LARGE SCALE GENOMIC DNA]</scope>
    <source>
        <strain evidence="2 3">201702444</strain>
    </source>
</reference>
<sequence length="150" mass="17132">MKTRYAILQLLIFIHCFNFGFDTADVMRATDANRKIITTFGYKFQECRSQGNNYTSLVSPNGYPSVTYCNSDTIKENEGNYVWKKAVDSCLNLIQFIYCPENGSNFDSWASFVYSACNISEAYFINDYKPLQGKILFVPRTMSSLSFGCL</sequence>